<evidence type="ECO:0000256" key="5">
    <source>
        <dbReference type="ARBA" id="ARBA00023004"/>
    </source>
</evidence>
<organism evidence="12">
    <name type="scientific">freshwater metagenome</name>
    <dbReference type="NCBI Taxonomy" id="449393"/>
    <lineage>
        <taxon>unclassified sequences</taxon>
        <taxon>metagenomes</taxon>
        <taxon>ecological metagenomes</taxon>
    </lineage>
</organism>
<comment type="similarity">
    <text evidence="2">Belongs to the WhiB family.</text>
</comment>
<evidence type="ECO:0000256" key="1">
    <source>
        <dbReference type="ARBA" id="ARBA00001966"/>
    </source>
</evidence>
<dbReference type="EMBL" id="CAESAL010000179">
    <property type="protein sequence ID" value="CAB4347477.1"/>
    <property type="molecule type" value="Genomic_DNA"/>
</dbReference>
<sequence>MTNIWHSLAACMGIDPEIFFPDPEDDSDALPAKLVCAECDVREACLEHALAVREKDGIWGGATERERRRMIRQRRRTA</sequence>
<dbReference type="InterPro" id="IPR003482">
    <property type="entry name" value="Whib"/>
</dbReference>
<reference evidence="12" key="1">
    <citation type="submission" date="2020-05" db="EMBL/GenBank/DDBJ databases">
        <authorList>
            <person name="Chiriac C."/>
            <person name="Salcher M."/>
            <person name="Ghai R."/>
            <person name="Kavagutti S V."/>
        </authorList>
    </citation>
    <scope>NUCLEOTIDE SEQUENCE</scope>
</reference>
<dbReference type="InterPro" id="IPR034768">
    <property type="entry name" value="4FE4S_WBL"/>
</dbReference>
<dbReference type="HAMAP" id="MF_01479">
    <property type="entry name" value="WhiB"/>
    <property type="match status" value="1"/>
</dbReference>
<gene>
    <name evidence="12" type="ORF">UFOPK3331_02238</name>
</gene>
<name>A0A6J6A342_9ZZZZ</name>
<dbReference type="PANTHER" id="PTHR38839">
    <property type="entry name" value="TRANSCRIPTIONAL REGULATOR WHID-RELATED"/>
    <property type="match status" value="1"/>
</dbReference>
<dbReference type="Pfam" id="PF02467">
    <property type="entry name" value="Whib"/>
    <property type="match status" value="1"/>
</dbReference>
<dbReference type="GO" id="GO:0046872">
    <property type="term" value="F:metal ion binding"/>
    <property type="evidence" value="ECO:0007669"/>
    <property type="project" value="UniProtKB-KW"/>
</dbReference>
<keyword evidence="10" id="KW-0804">Transcription</keyword>
<keyword evidence="7" id="KW-0805">Transcription regulation</keyword>
<evidence type="ECO:0000256" key="2">
    <source>
        <dbReference type="ARBA" id="ARBA00006597"/>
    </source>
</evidence>
<keyword evidence="5" id="KW-0408">Iron</keyword>
<dbReference type="AlphaFoldDB" id="A0A6J6A342"/>
<evidence type="ECO:0000256" key="7">
    <source>
        <dbReference type="ARBA" id="ARBA00023015"/>
    </source>
</evidence>
<keyword evidence="8" id="KW-0238">DNA-binding</keyword>
<dbReference type="PROSITE" id="PS51674">
    <property type="entry name" value="4FE4S_WBL"/>
    <property type="match status" value="1"/>
</dbReference>
<evidence type="ECO:0000256" key="3">
    <source>
        <dbReference type="ARBA" id="ARBA00022485"/>
    </source>
</evidence>
<dbReference type="GO" id="GO:0047134">
    <property type="term" value="F:protein-disulfide reductase [NAD(P)H] activity"/>
    <property type="evidence" value="ECO:0007669"/>
    <property type="project" value="TreeGrafter"/>
</dbReference>
<evidence type="ECO:0000256" key="6">
    <source>
        <dbReference type="ARBA" id="ARBA00023014"/>
    </source>
</evidence>
<dbReference type="GO" id="GO:0045454">
    <property type="term" value="P:cell redox homeostasis"/>
    <property type="evidence" value="ECO:0007669"/>
    <property type="project" value="TreeGrafter"/>
</dbReference>
<keyword evidence="6" id="KW-0411">Iron-sulfur</keyword>
<dbReference type="GO" id="GO:0051539">
    <property type="term" value="F:4 iron, 4 sulfur cluster binding"/>
    <property type="evidence" value="ECO:0007669"/>
    <property type="project" value="UniProtKB-KW"/>
</dbReference>
<dbReference type="GO" id="GO:0003677">
    <property type="term" value="F:DNA binding"/>
    <property type="evidence" value="ECO:0007669"/>
    <property type="project" value="UniProtKB-KW"/>
</dbReference>
<evidence type="ECO:0000256" key="10">
    <source>
        <dbReference type="ARBA" id="ARBA00023163"/>
    </source>
</evidence>
<evidence type="ECO:0000313" key="12">
    <source>
        <dbReference type="EMBL" id="CAB4347477.1"/>
    </source>
</evidence>
<keyword evidence="4" id="KW-0479">Metal-binding</keyword>
<dbReference type="GO" id="GO:0045892">
    <property type="term" value="P:negative regulation of DNA-templated transcription"/>
    <property type="evidence" value="ECO:0007669"/>
    <property type="project" value="TreeGrafter"/>
</dbReference>
<protein>
    <submittedName>
        <fullName evidence="12">Unannotated protein</fullName>
    </submittedName>
</protein>
<proteinExistence type="inferred from homology"/>
<evidence type="ECO:0000256" key="9">
    <source>
        <dbReference type="ARBA" id="ARBA00023157"/>
    </source>
</evidence>
<keyword evidence="3" id="KW-0004">4Fe-4S</keyword>
<accession>A0A6J6A342</accession>
<comment type="cofactor">
    <cofactor evidence="1">
        <name>[4Fe-4S] cluster</name>
        <dbReference type="ChEBI" id="CHEBI:49883"/>
    </cofactor>
</comment>
<feature type="domain" description="4Fe-4S Wbl-type" evidence="11">
    <location>
        <begin position="10"/>
        <end position="69"/>
    </location>
</feature>
<evidence type="ECO:0000256" key="8">
    <source>
        <dbReference type="ARBA" id="ARBA00023125"/>
    </source>
</evidence>
<evidence type="ECO:0000256" key="4">
    <source>
        <dbReference type="ARBA" id="ARBA00022723"/>
    </source>
</evidence>
<keyword evidence="9" id="KW-1015">Disulfide bond</keyword>
<evidence type="ECO:0000259" key="11">
    <source>
        <dbReference type="PROSITE" id="PS51674"/>
    </source>
</evidence>